<dbReference type="Gene3D" id="1.10.10.1540">
    <property type="entry name" value="Costar domain"/>
    <property type="match status" value="1"/>
</dbReference>
<sequence length="161" mass="17847">MSEDENSLNNAPVGNRIALWKQVEKQHKDKQLINPFSEWEGASTRAKLRPDDPEYAQPVAGSMTAKRGQAAGQRISGEIQTLIDVIGRVGQLGGKDDPRPRVTFGRLFEVYVKISNKLVGILLRARKQGLVDFEGEMLWQGKDDHVVITLLASTEGKYSSS</sequence>
<evidence type="ECO:0000259" key="1">
    <source>
        <dbReference type="SMART" id="SM01283"/>
    </source>
</evidence>
<dbReference type="GO" id="GO:0003779">
    <property type="term" value="F:actin binding"/>
    <property type="evidence" value="ECO:0007669"/>
    <property type="project" value="InterPro"/>
</dbReference>
<feature type="domain" description="Costars" evidence="1">
    <location>
        <begin position="73"/>
        <end position="151"/>
    </location>
</feature>
<dbReference type="Pfam" id="PF14705">
    <property type="entry name" value="Costars"/>
    <property type="match status" value="1"/>
</dbReference>
<dbReference type="GO" id="GO:0030017">
    <property type="term" value="C:sarcomere"/>
    <property type="evidence" value="ECO:0007669"/>
    <property type="project" value="TreeGrafter"/>
</dbReference>
<dbReference type="KEGG" id="aplc:110979568"/>
<evidence type="ECO:0000313" key="5">
    <source>
        <dbReference type="RefSeq" id="XP_022091179.1"/>
    </source>
</evidence>
<dbReference type="InterPro" id="IPR038095">
    <property type="entry name" value="Costars_sf"/>
</dbReference>
<dbReference type="OrthoDB" id="9871914at2759"/>
<accession>A0A8B7YD48</accession>
<dbReference type="Proteomes" id="UP000694845">
    <property type="component" value="Unplaced"/>
</dbReference>
<evidence type="ECO:0000313" key="2">
    <source>
        <dbReference type="Proteomes" id="UP000694845"/>
    </source>
</evidence>
<reference evidence="3 4" key="1">
    <citation type="submission" date="2025-04" db="UniProtKB">
        <authorList>
            <consortium name="RefSeq"/>
        </authorList>
    </citation>
    <scope>IDENTIFICATION</scope>
</reference>
<name>A0A8B7YD48_ACAPL</name>
<evidence type="ECO:0000313" key="3">
    <source>
        <dbReference type="RefSeq" id="XP_022091177.1"/>
    </source>
</evidence>
<dbReference type="PANTHER" id="PTHR22739">
    <property type="entry name" value="STRIATED MUSCLE ACTIVATOR OF RHO-DEPENDENT SIGNALING-RELATED"/>
    <property type="match status" value="1"/>
</dbReference>
<dbReference type="RefSeq" id="XP_022091177.1">
    <property type="nucleotide sequence ID" value="XM_022235485.1"/>
</dbReference>
<dbReference type="GO" id="GO:0045944">
    <property type="term" value="P:positive regulation of transcription by RNA polymerase II"/>
    <property type="evidence" value="ECO:0007669"/>
    <property type="project" value="TreeGrafter"/>
</dbReference>
<dbReference type="SMART" id="SM01283">
    <property type="entry name" value="Costars"/>
    <property type="match status" value="1"/>
</dbReference>
<evidence type="ECO:0000313" key="4">
    <source>
        <dbReference type="RefSeq" id="XP_022091178.1"/>
    </source>
</evidence>
<keyword evidence="2" id="KW-1185">Reference proteome</keyword>
<dbReference type="RefSeq" id="XP_022091178.1">
    <property type="nucleotide sequence ID" value="XM_022235486.1"/>
</dbReference>
<dbReference type="GeneID" id="110979568"/>
<dbReference type="PANTHER" id="PTHR22739:SF7">
    <property type="entry name" value="EG:152A3.3 PROTEIN-RELATED"/>
    <property type="match status" value="1"/>
</dbReference>
<dbReference type="AlphaFoldDB" id="A0A8B7YD48"/>
<gene>
    <name evidence="3 4 5" type="primary">LOC110979568</name>
</gene>
<proteinExistence type="predicted"/>
<protein>
    <submittedName>
        <fullName evidence="3 4">Actin-binding Rho-activating protein-like</fullName>
    </submittedName>
</protein>
<organism evidence="2 5">
    <name type="scientific">Acanthaster planci</name>
    <name type="common">Crown-of-thorns starfish</name>
    <dbReference type="NCBI Taxonomy" id="133434"/>
    <lineage>
        <taxon>Eukaryota</taxon>
        <taxon>Metazoa</taxon>
        <taxon>Echinodermata</taxon>
        <taxon>Eleutherozoa</taxon>
        <taxon>Asterozoa</taxon>
        <taxon>Asteroidea</taxon>
        <taxon>Valvatacea</taxon>
        <taxon>Valvatida</taxon>
        <taxon>Acanthasteridae</taxon>
        <taxon>Acanthaster</taxon>
    </lineage>
</organism>
<dbReference type="RefSeq" id="XP_022091179.1">
    <property type="nucleotide sequence ID" value="XM_022235487.1"/>
</dbReference>
<dbReference type="OMA" id="MLFQKRD"/>
<dbReference type="InterPro" id="IPR027817">
    <property type="entry name" value="Costars_dom"/>
</dbReference>
<dbReference type="InterPro" id="IPR026111">
    <property type="entry name" value="Abra"/>
</dbReference>
<dbReference type="GO" id="GO:0035025">
    <property type="term" value="P:positive regulation of Rho protein signal transduction"/>
    <property type="evidence" value="ECO:0007669"/>
    <property type="project" value="InterPro"/>
</dbReference>